<dbReference type="InterPro" id="IPR013211">
    <property type="entry name" value="LVIVD"/>
</dbReference>
<sequence length="269" mass="29176">QLDLYPYGNTASRNMIVWKDMVYVAADDGNGITATLFSVDVRNPDDLTYVSRGAYGGHKSNELIVVDDILYDASWFAFLRIFDVSTPGYFSYVSSFSPADGASWKIDVANDRAYLIESTNTESHGLWIIDISNPSSPSLVSHVFTDARTMGGVAARGSYVYYGNSNHFEIANISDEDNPYIVSDINLGFMAGAYAGNINSVRLRGDYAYIGCEEGTGGLFVFDVSDPTNPVQSGNYTGNGARDMYLLGDYAFMAGLGATLNTVDISNPS</sequence>
<organism evidence="1">
    <name type="scientific">marine sediment metagenome</name>
    <dbReference type="NCBI Taxonomy" id="412755"/>
    <lineage>
        <taxon>unclassified sequences</taxon>
        <taxon>metagenomes</taxon>
        <taxon>ecological metagenomes</taxon>
    </lineage>
</organism>
<evidence type="ECO:0000313" key="1">
    <source>
        <dbReference type="EMBL" id="GAG00667.1"/>
    </source>
</evidence>
<dbReference type="Pfam" id="PF08309">
    <property type="entry name" value="LVIVD"/>
    <property type="match status" value="3"/>
</dbReference>
<dbReference type="AlphaFoldDB" id="X0UMY9"/>
<gene>
    <name evidence="1" type="ORF">S01H1_37829</name>
</gene>
<evidence type="ECO:0008006" key="2">
    <source>
        <dbReference type="Google" id="ProtNLM"/>
    </source>
</evidence>
<name>X0UMY9_9ZZZZ</name>
<protein>
    <recommendedName>
        <fullName evidence="2">LVIVD repeat-containing protein</fullName>
    </recommendedName>
</protein>
<feature type="non-terminal residue" evidence="1">
    <location>
        <position position="1"/>
    </location>
</feature>
<dbReference type="SUPFAM" id="SSF50998">
    <property type="entry name" value="Quinoprotein alcohol dehydrogenase-like"/>
    <property type="match status" value="1"/>
</dbReference>
<dbReference type="EMBL" id="BARS01023773">
    <property type="protein sequence ID" value="GAG00667.1"/>
    <property type="molecule type" value="Genomic_DNA"/>
</dbReference>
<proteinExistence type="predicted"/>
<accession>X0UMY9</accession>
<feature type="non-terminal residue" evidence="1">
    <location>
        <position position="269"/>
    </location>
</feature>
<reference evidence="1" key="1">
    <citation type="journal article" date="2014" name="Front. Microbiol.">
        <title>High frequency of phylogenetically diverse reductive dehalogenase-homologous genes in deep subseafloor sedimentary metagenomes.</title>
        <authorList>
            <person name="Kawai M."/>
            <person name="Futagami T."/>
            <person name="Toyoda A."/>
            <person name="Takaki Y."/>
            <person name="Nishi S."/>
            <person name="Hori S."/>
            <person name="Arai W."/>
            <person name="Tsubouchi T."/>
            <person name="Morono Y."/>
            <person name="Uchiyama I."/>
            <person name="Ito T."/>
            <person name="Fujiyama A."/>
            <person name="Inagaki F."/>
            <person name="Takami H."/>
        </authorList>
    </citation>
    <scope>NUCLEOTIDE SEQUENCE</scope>
    <source>
        <strain evidence="1">Expedition CK06-06</strain>
    </source>
</reference>
<comment type="caution">
    <text evidence="1">The sequence shown here is derived from an EMBL/GenBank/DDBJ whole genome shotgun (WGS) entry which is preliminary data.</text>
</comment>
<dbReference type="InterPro" id="IPR011047">
    <property type="entry name" value="Quinoprotein_ADH-like_sf"/>
</dbReference>